<evidence type="ECO:0000256" key="1">
    <source>
        <dbReference type="ARBA" id="ARBA00023125"/>
    </source>
</evidence>
<dbReference type="PRINTS" id="PR00040">
    <property type="entry name" value="HTHMERR"/>
</dbReference>
<accession>A0ABX7G188</accession>
<feature type="domain" description="HTH merR-type" evidence="2">
    <location>
        <begin position="1"/>
        <end position="68"/>
    </location>
</feature>
<dbReference type="Proteomes" id="UP000596252">
    <property type="component" value="Chromosome"/>
</dbReference>
<proteinExistence type="predicted"/>
<dbReference type="InterPro" id="IPR009061">
    <property type="entry name" value="DNA-bd_dom_put_sf"/>
</dbReference>
<evidence type="ECO:0000259" key="2">
    <source>
        <dbReference type="PROSITE" id="PS50937"/>
    </source>
</evidence>
<dbReference type="EMBL" id="CP069213">
    <property type="protein sequence ID" value="QRH00997.1"/>
    <property type="molecule type" value="Genomic_DNA"/>
</dbReference>
<organism evidence="3 4">
    <name type="scientific">Shewanella litorisediminis</name>
    <dbReference type="NCBI Taxonomy" id="1173586"/>
    <lineage>
        <taxon>Bacteria</taxon>
        <taxon>Pseudomonadati</taxon>
        <taxon>Pseudomonadota</taxon>
        <taxon>Gammaproteobacteria</taxon>
        <taxon>Alteromonadales</taxon>
        <taxon>Shewanellaceae</taxon>
        <taxon>Shewanella</taxon>
    </lineage>
</organism>
<dbReference type="PROSITE" id="PS00552">
    <property type="entry name" value="HTH_MERR_1"/>
    <property type="match status" value="1"/>
</dbReference>
<dbReference type="PROSITE" id="PS50937">
    <property type="entry name" value="HTH_MERR_2"/>
    <property type="match status" value="1"/>
</dbReference>
<reference evidence="3 4" key="1">
    <citation type="journal article" date="2012" name="Antonie Van Leeuwenhoek">
        <title>Shewanella litorisediminis sp. nov., a gammaproteobacterium isolated from a tidal flat sediment.</title>
        <authorList>
            <person name="Lee M.H."/>
            <person name="Yoon J.H."/>
        </authorList>
    </citation>
    <scope>NUCLEOTIDE SEQUENCE [LARGE SCALE GENOMIC DNA]</scope>
    <source>
        <strain evidence="3 4">SMK1-12</strain>
    </source>
</reference>
<dbReference type="Pfam" id="PF13411">
    <property type="entry name" value="MerR_1"/>
    <property type="match status" value="1"/>
</dbReference>
<name>A0ABX7G188_9GAMM</name>
<dbReference type="RefSeq" id="WP_203324692.1">
    <property type="nucleotide sequence ID" value="NZ_CP069213.1"/>
</dbReference>
<evidence type="ECO:0000313" key="4">
    <source>
        <dbReference type="Proteomes" id="UP000596252"/>
    </source>
</evidence>
<dbReference type="Gene3D" id="1.10.1660.10">
    <property type="match status" value="1"/>
</dbReference>
<protein>
    <submittedName>
        <fullName evidence="3">MerR family transcriptional regulator</fullName>
    </submittedName>
</protein>
<keyword evidence="4" id="KW-1185">Reference proteome</keyword>
<dbReference type="SUPFAM" id="SSF46955">
    <property type="entry name" value="Putative DNA-binding domain"/>
    <property type="match status" value="1"/>
</dbReference>
<keyword evidence="1" id="KW-0238">DNA-binding</keyword>
<evidence type="ECO:0000313" key="3">
    <source>
        <dbReference type="EMBL" id="QRH00997.1"/>
    </source>
</evidence>
<gene>
    <name evidence="3" type="ORF">JQC75_14160</name>
</gene>
<dbReference type="PANTHER" id="PTHR30204">
    <property type="entry name" value="REDOX-CYCLING DRUG-SENSING TRANSCRIPTIONAL ACTIVATOR SOXR"/>
    <property type="match status" value="1"/>
</dbReference>
<dbReference type="InterPro" id="IPR000551">
    <property type="entry name" value="MerR-type_HTH_dom"/>
</dbReference>
<dbReference type="SMART" id="SM00422">
    <property type="entry name" value="HTH_MERR"/>
    <property type="match status" value="1"/>
</dbReference>
<sequence length="118" mass="13379">MYIGQAARETGLSIKAIRFYEQKGLLPAPHRHGRYRVYSPKDLELLRLIRDAKALGVPLAKLTTVLPAKDDPLDWQEIRRFLGGIKQDIRAQQLRLKQQLATVEQCLSAIEDCPGLTD</sequence>
<dbReference type="PANTHER" id="PTHR30204:SF97">
    <property type="entry name" value="MERR FAMILY REGULATORY PROTEIN"/>
    <property type="match status" value="1"/>
</dbReference>
<dbReference type="InterPro" id="IPR047057">
    <property type="entry name" value="MerR_fam"/>
</dbReference>